<dbReference type="AlphaFoldDB" id="A0A6B3NEZ7"/>
<protein>
    <submittedName>
        <fullName evidence="2">Alpha/beta fold hydrolase</fullName>
    </submittedName>
</protein>
<keyword evidence="1 2" id="KW-0378">Hydrolase</keyword>
<gene>
    <name evidence="2" type="ORF">F6J89_21850</name>
</gene>
<dbReference type="InterPro" id="IPR008886">
    <property type="entry name" value="UPF0227/Esterase_YqiA"/>
</dbReference>
<evidence type="ECO:0000313" key="2">
    <source>
        <dbReference type="EMBL" id="NER30190.1"/>
    </source>
</evidence>
<evidence type="ECO:0000256" key="1">
    <source>
        <dbReference type="ARBA" id="ARBA00022801"/>
    </source>
</evidence>
<dbReference type="Gene3D" id="3.40.50.1820">
    <property type="entry name" value="alpha/beta hydrolase"/>
    <property type="match status" value="1"/>
</dbReference>
<dbReference type="InterPro" id="IPR052382">
    <property type="entry name" value="ABHD10_acyl-thioesterase"/>
</dbReference>
<comment type="caution">
    <text evidence="2">The sequence shown here is derived from an EMBL/GenBank/DDBJ whole genome shotgun (WGS) entry which is preliminary data.</text>
</comment>
<dbReference type="InterPro" id="IPR029058">
    <property type="entry name" value="AB_hydrolase_fold"/>
</dbReference>
<dbReference type="Pfam" id="PF05728">
    <property type="entry name" value="UPF0227"/>
    <property type="match status" value="1"/>
</dbReference>
<name>A0A6B3NEZ7_9CYAN</name>
<dbReference type="PANTHER" id="PTHR16138">
    <property type="entry name" value="MYCOPHENOLIC ACID ACYL-GLUCURONIDE ESTERASE, MITOCHONDRIAL"/>
    <property type="match status" value="1"/>
</dbReference>
<dbReference type="EMBL" id="JAAHFQ010000502">
    <property type="protein sequence ID" value="NER30190.1"/>
    <property type="molecule type" value="Genomic_DNA"/>
</dbReference>
<organism evidence="2">
    <name type="scientific">Symploca sp. SIO1C4</name>
    <dbReference type="NCBI Taxonomy" id="2607765"/>
    <lineage>
        <taxon>Bacteria</taxon>
        <taxon>Bacillati</taxon>
        <taxon>Cyanobacteriota</taxon>
        <taxon>Cyanophyceae</taxon>
        <taxon>Coleofasciculales</taxon>
        <taxon>Coleofasciculaceae</taxon>
        <taxon>Symploca</taxon>
    </lineage>
</organism>
<reference evidence="2" key="1">
    <citation type="submission" date="2019-11" db="EMBL/GenBank/DDBJ databases">
        <title>Genomic insights into an expanded diversity of filamentous marine cyanobacteria reveals the extraordinary biosynthetic potential of Moorea and Okeania.</title>
        <authorList>
            <person name="Ferreira Leao T."/>
            <person name="Wang M."/>
            <person name="Moss N."/>
            <person name="Da Silva R."/>
            <person name="Sanders J."/>
            <person name="Nurk S."/>
            <person name="Gurevich A."/>
            <person name="Humphrey G."/>
            <person name="Reher R."/>
            <person name="Zhu Q."/>
            <person name="Belda-Ferre P."/>
            <person name="Glukhov E."/>
            <person name="Rex R."/>
            <person name="Dorrestein P.C."/>
            <person name="Knight R."/>
            <person name="Pevzner P."/>
            <person name="Gerwick W.H."/>
            <person name="Gerwick L."/>
        </authorList>
    </citation>
    <scope>NUCLEOTIDE SEQUENCE</scope>
    <source>
        <strain evidence="2">SIO1C4</strain>
    </source>
</reference>
<accession>A0A6B3NEZ7</accession>
<proteinExistence type="predicted"/>
<dbReference type="SUPFAM" id="SSF53474">
    <property type="entry name" value="alpha/beta-Hydrolases"/>
    <property type="match status" value="1"/>
</dbReference>
<sequence>MLVADYIYLHGFASSPQSTKSQKLRSYLQTYKVELKIPDLNQGDFSHLTLSRQIQQVEALFPLAPTPVVLIGSSFGGLTAAVLAQRNLQVQRLVLLAPAFGFQEYWLSQLSAAELQQWQSSGYLGVYHYGEKRTIPMHYQFIQDFLQYQGEQLQRSLPTLILHGRYDQTIPITASRKYASERPWVQLLELDSDHSLTDVIPAICEATSSFCKLF</sequence>
<dbReference type="GO" id="GO:0008474">
    <property type="term" value="F:palmitoyl-(protein) hydrolase activity"/>
    <property type="evidence" value="ECO:0007669"/>
    <property type="project" value="TreeGrafter"/>
</dbReference>
<dbReference type="GO" id="GO:0004553">
    <property type="term" value="F:hydrolase activity, hydrolyzing O-glycosyl compounds"/>
    <property type="evidence" value="ECO:0007669"/>
    <property type="project" value="TreeGrafter"/>
</dbReference>
<dbReference type="PANTHER" id="PTHR16138:SF7">
    <property type="entry name" value="PALMITOYL-PROTEIN THIOESTERASE ABHD10, MITOCHONDRIAL"/>
    <property type="match status" value="1"/>
</dbReference>